<dbReference type="PANTHER" id="PTHR31238">
    <property type="entry name" value="GERMIN-LIKE PROTEIN SUBFAMILY 3 MEMBER 3"/>
    <property type="match status" value="1"/>
</dbReference>
<comment type="caution">
    <text evidence="2">The sequence shown here is derived from an EMBL/GenBank/DDBJ whole genome shotgun (WGS) entry which is preliminary data.</text>
</comment>
<protein>
    <submittedName>
        <fullName evidence="2">Cupin</fullName>
    </submittedName>
</protein>
<dbReference type="Proteomes" id="UP000256977">
    <property type="component" value="Unassembled WGS sequence"/>
</dbReference>
<feature type="domain" description="Cupin type-1" evidence="1">
    <location>
        <begin position="10"/>
        <end position="155"/>
    </location>
</feature>
<dbReference type="RefSeq" id="WP_246016477.1">
    <property type="nucleotide sequence ID" value="NZ_QRDZ01000006.1"/>
</dbReference>
<evidence type="ECO:0000259" key="1">
    <source>
        <dbReference type="SMART" id="SM00835"/>
    </source>
</evidence>
<dbReference type="Gene3D" id="2.60.120.10">
    <property type="entry name" value="Jelly Rolls"/>
    <property type="match status" value="1"/>
</dbReference>
<dbReference type="EMBL" id="QRDZ01000006">
    <property type="protein sequence ID" value="RED84267.1"/>
    <property type="molecule type" value="Genomic_DNA"/>
</dbReference>
<dbReference type="SMART" id="SM00835">
    <property type="entry name" value="Cupin_1"/>
    <property type="match status" value="1"/>
</dbReference>
<evidence type="ECO:0000313" key="3">
    <source>
        <dbReference type="Proteomes" id="UP000256977"/>
    </source>
</evidence>
<sequence>MNPILMSPNLNLAADSNTTVNYVLNDCNYVTQVFGAQLPAISTGLFNVHMSQGIVIQPHWHTNADELVFVIAGEATVSVFNPFTQRLMTYLLKPGQVCQLPKGWFHWIVAMTDNTHLLTIFDQPTPDVVFGSDFIRAIPPEVIQRAYCIPAAEYARVISPLQSSVIFGPPPECGQMRMSG</sequence>
<proteinExistence type="predicted"/>
<dbReference type="InterPro" id="IPR014710">
    <property type="entry name" value="RmlC-like_jellyroll"/>
</dbReference>
<dbReference type="AlphaFoldDB" id="A0A3D9KEM6"/>
<organism evidence="2 3">
    <name type="scientific">Cohnella phaseoli</name>
    <dbReference type="NCBI Taxonomy" id="456490"/>
    <lineage>
        <taxon>Bacteria</taxon>
        <taxon>Bacillati</taxon>
        <taxon>Bacillota</taxon>
        <taxon>Bacilli</taxon>
        <taxon>Bacillales</taxon>
        <taxon>Paenibacillaceae</taxon>
        <taxon>Cohnella</taxon>
    </lineage>
</organism>
<evidence type="ECO:0000313" key="2">
    <source>
        <dbReference type="EMBL" id="RED84267.1"/>
    </source>
</evidence>
<dbReference type="InterPro" id="IPR011051">
    <property type="entry name" value="RmlC_Cupin_sf"/>
</dbReference>
<name>A0A3D9KEM6_9BACL</name>
<gene>
    <name evidence="2" type="ORF">DFP98_106139</name>
</gene>
<keyword evidence="3" id="KW-1185">Reference proteome</keyword>
<accession>A0A3D9KEM6</accession>
<reference evidence="2 3" key="1">
    <citation type="submission" date="2018-07" db="EMBL/GenBank/DDBJ databases">
        <title>Genomic Encyclopedia of Type Strains, Phase III (KMG-III): the genomes of soil and plant-associated and newly described type strains.</title>
        <authorList>
            <person name="Whitman W."/>
        </authorList>
    </citation>
    <scope>NUCLEOTIDE SEQUENCE [LARGE SCALE GENOMIC DNA]</scope>
    <source>
        <strain evidence="2 3">CECT 7287</strain>
    </source>
</reference>
<dbReference type="CDD" id="cd20306">
    <property type="entry name" value="cupin_OxDC-like"/>
    <property type="match status" value="1"/>
</dbReference>
<dbReference type="Pfam" id="PF00190">
    <property type="entry name" value="Cupin_1"/>
    <property type="match status" value="1"/>
</dbReference>
<dbReference type="SUPFAM" id="SSF51182">
    <property type="entry name" value="RmlC-like cupins"/>
    <property type="match status" value="1"/>
</dbReference>
<dbReference type="InterPro" id="IPR006045">
    <property type="entry name" value="Cupin_1"/>
</dbReference>